<reference evidence="3 4" key="1">
    <citation type="submission" date="2016-11" db="EMBL/GenBank/DDBJ databases">
        <authorList>
            <person name="Jaros S."/>
            <person name="Januszkiewicz K."/>
            <person name="Wedrychowicz H."/>
        </authorList>
    </citation>
    <scope>NUCLEOTIDE SEQUENCE [LARGE SCALE GENOMIC DNA]</scope>
    <source>
        <strain evidence="3 4">DSM 18231</strain>
    </source>
</reference>
<organism evidence="3 4">
    <name type="scientific">Stutzerimonas xanthomarina DSM 18231</name>
    <dbReference type="NCBI Taxonomy" id="1403346"/>
    <lineage>
        <taxon>Bacteria</taxon>
        <taxon>Pseudomonadati</taxon>
        <taxon>Pseudomonadota</taxon>
        <taxon>Gammaproteobacteria</taxon>
        <taxon>Pseudomonadales</taxon>
        <taxon>Pseudomonadaceae</taxon>
        <taxon>Stutzerimonas</taxon>
    </lineage>
</organism>
<dbReference type="InterPro" id="IPR012373">
    <property type="entry name" value="Ferrdict_sens_TM"/>
</dbReference>
<dbReference type="InterPro" id="IPR006860">
    <property type="entry name" value="FecR"/>
</dbReference>
<gene>
    <name evidence="3" type="ORF">SAMN02744645_0654</name>
</gene>
<sequence>MSIDRQPVSAPVLDEAIAWQLRLGDGAVSAQVRKELQRWLNQSAEHAKAWAQLGGIDQQLGSINSAPARRALQINPHSGRRTAGRAFLGLAVLCALGVGLTLQSQPLSAWIADERTGAGEQRSIALADNSQIQLNSRSAVDIRFDQRERRLFLHGGEVLVETAPGNDPRPFIVETEQGDLRALGTRFIVRREGDATRLVVLRSAVAALPGDLQDGRAVQAGEQVLMHRDHLDQNQAAPVAADAWSRGMLVAEDLPLGELLAKIREYRQGYLGLDPSLESLCISGSFPLHDTDRALAALPASLPVRIERHTDWWVKVVPAQPAGGPGR</sequence>
<dbReference type="Gene3D" id="2.60.120.1440">
    <property type="match status" value="1"/>
</dbReference>
<dbReference type="RefSeq" id="WP_073299112.1">
    <property type="nucleotide sequence ID" value="NZ_FQXA01000001.1"/>
</dbReference>
<proteinExistence type="predicted"/>
<dbReference type="AlphaFoldDB" id="A0A1M5KTT3"/>
<dbReference type="InterPro" id="IPR032623">
    <property type="entry name" value="FecR_N"/>
</dbReference>
<feature type="domain" description="FecR protein" evidence="1">
    <location>
        <begin position="114"/>
        <end position="205"/>
    </location>
</feature>
<dbReference type="EMBL" id="FQXA01000001">
    <property type="protein sequence ID" value="SHG55929.1"/>
    <property type="molecule type" value="Genomic_DNA"/>
</dbReference>
<accession>A0A1M5KTT3</accession>
<dbReference type="GO" id="GO:0016989">
    <property type="term" value="F:sigma factor antagonist activity"/>
    <property type="evidence" value="ECO:0007669"/>
    <property type="project" value="TreeGrafter"/>
</dbReference>
<dbReference type="Pfam" id="PF04773">
    <property type="entry name" value="FecR"/>
    <property type="match status" value="1"/>
</dbReference>
<evidence type="ECO:0000313" key="3">
    <source>
        <dbReference type="EMBL" id="SHG55929.1"/>
    </source>
</evidence>
<dbReference type="GeneID" id="98639780"/>
<protein>
    <submittedName>
        <fullName evidence="3">FecR family protein</fullName>
    </submittedName>
</protein>
<dbReference type="Proteomes" id="UP000184000">
    <property type="component" value="Unassembled WGS sequence"/>
</dbReference>
<dbReference type="PANTHER" id="PTHR30273">
    <property type="entry name" value="PERIPLASMIC SIGNAL SENSOR AND SIGMA FACTOR ACTIVATOR FECR-RELATED"/>
    <property type="match status" value="1"/>
</dbReference>
<dbReference type="PANTHER" id="PTHR30273:SF2">
    <property type="entry name" value="PROTEIN FECR"/>
    <property type="match status" value="1"/>
</dbReference>
<evidence type="ECO:0000313" key="4">
    <source>
        <dbReference type="Proteomes" id="UP000184000"/>
    </source>
</evidence>
<name>A0A1M5KTT3_9GAMM</name>
<evidence type="ECO:0000259" key="2">
    <source>
        <dbReference type="Pfam" id="PF16220"/>
    </source>
</evidence>
<dbReference type="PIRSF" id="PIRSF018266">
    <property type="entry name" value="FecR"/>
    <property type="match status" value="1"/>
</dbReference>
<dbReference type="Pfam" id="PF16220">
    <property type="entry name" value="DUF4880"/>
    <property type="match status" value="1"/>
</dbReference>
<feature type="domain" description="FecR N-terminal" evidence="2">
    <location>
        <begin position="14"/>
        <end position="53"/>
    </location>
</feature>
<evidence type="ECO:0000259" key="1">
    <source>
        <dbReference type="Pfam" id="PF04773"/>
    </source>
</evidence>